<name>A0A934NLP3_9NOCA</name>
<keyword evidence="2" id="KW-1185">Reference proteome</keyword>
<dbReference type="AlphaFoldDB" id="A0A934NLP3"/>
<dbReference type="PROSITE" id="PS51257">
    <property type="entry name" value="PROKAR_LIPOPROTEIN"/>
    <property type="match status" value="1"/>
</dbReference>
<gene>
    <name evidence="1" type="ORF">JGU71_01195</name>
</gene>
<proteinExistence type="predicted"/>
<reference evidence="1" key="1">
    <citation type="submission" date="2020-12" db="EMBL/GenBank/DDBJ databases">
        <title>Antrihabitans popcorni sp. nov. and Antrihabitans auranticaus sp. nov., isolated from a larva cave.</title>
        <authorList>
            <person name="Lee S.D."/>
            <person name="Kim I.S."/>
        </authorList>
    </citation>
    <scope>NUCLEOTIDE SEQUENCE</scope>
    <source>
        <strain evidence="1">YC3-6</strain>
    </source>
</reference>
<evidence type="ECO:0000313" key="2">
    <source>
        <dbReference type="Proteomes" id="UP000655868"/>
    </source>
</evidence>
<dbReference type="RefSeq" id="WP_199701184.1">
    <property type="nucleotide sequence ID" value="NZ_JAEMNV010000001.1"/>
</dbReference>
<dbReference type="Proteomes" id="UP000655868">
    <property type="component" value="Unassembled WGS sequence"/>
</dbReference>
<sequence>MVGRRIVALALLTVTTLASSSCGYFWRGPPPVRLVAQVVDQANCAIPSSLIGHSALPIARAYEPSPLPGTIPDGFEPVAAITCDPWHSPIIGPDLTVTFYEHRWTGDFTEAVRNLKRPSEGQRLDQDTCPVASLAALPDLWLINSDGLAMRPSYPVDECNFAWIRGLRDVEQLDEVATIEHRVQLTLGGLVDVLGR</sequence>
<protein>
    <submittedName>
        <fullName evidence="1">Uncharacterized protein</fullName>
    </submittedName>
</protein>
<evidence type="ECO:0000313" key="1">
    <source>
        <dbReference type="EMBL" id="MBJ8337490.1"/>
    </source>
</evidence>
<comment type="caution">
    <text evidence="1">The sequence shown here is derived from an EMBL/GenBank/DDBJ whole genome shotgun (WGS) entry which is preliminary data.</text>
</comment>
<dbReference type="EMBL" id="JAEMNV010000001">
    <property type="protein sequence ID" value="MBJ8337490.1"/>
    <property type="molecule type" value="Genomic_DNA"/>
</dbReference>
<accession>A0A934NLP3</accession>
<organism evidence="1 2">
    <name type="scientific">Antrihabitans stalagmiti</name>
    <dbReference type="NCBI Taxonomy" id="2799499"/>
    <lineage>
        <taxon>Bacteria</taxon>
        <taxon>Bacillati</taxon>
        <taxon>Actinomycetota</taxon>
        <taxon>Actinomycetes</taxon>
        <taxon>Mycobacteriales</taxon>
        <taxon>Nocardiaceae</taxon>
        <taxon>Antrihabitans</taxon>
    </lineage>
</organism>